<keyword evidence="1" id="KW-1133">Transmembrane helix</keyword>
<accession>A0A1I1P392</accession>
<sequence>MHPDPARSPAWTPSRNAIGLWAVEGAVGTLVLALLVTGLEVFLPLPTWLAVLLPVLVVVEGVVSIGVRPRLRYRVHRWEVTAEAVYTRTGWLSRTWTLVPVSRIQTVDVTRGAVQQLFGLASVAVLTASSQGTVRIPHLDADVAARVADDLAHRAELVRDEAT</sequence>
<reference evidence="4" key="1">
    <citation type="submission" date="2016-10" db="EMBL/GenBank/DDBJ databases">
        <authorList>
            <person name="Varghese N."/>
            <person name="Submissions S."/>
        </authorList>
    </citation>
    <scope>NUCLEOTIDE SEQUENCE [LARGE SCALE GENOMIC DNA]</scope>
    <source>
        <strain evidence="4">DSM 45962</strain>
    </source>
</reference>
<feature type="transmembrane region" description="Helical" evidence="1">
    <location>
        <begin position="48"/>
        <end position="67"/>
    </location>
</feature>
<keyword evidence="1" id="KW-0472">Membrane</keyword>
<dbReference type="EMBL" id="FOMD01000002">
    <property type="protein sequence ID" value="SFD04136.1"/>
    <property type="molecule type" value="Genomic_DNA"/>
</dbReference>
<feature type="domain" description="YdbS-like PH" evidence="2">
    <location>
        <begin position="73"/>
        <end position="149"/>
    </location>
</feature>
<dbReference type="STRING" id="1225127.SAMN05661030_2388"/>
<dbReference type="AlphaFoldDB" id="A0A1I1P392"/>
<dbReference type="PANTHER" id="PTHR34473">
    <property type="entry name" value="UPF0699 TRANSMEMBRANE PROTEIN YDBS"/>
    <property type="match status" value="1"/>
</dbReference>
<evidence type="ECO:0000256" key="1">
    <source>
        <dbReference type="SAM" id="Phobius"/>
    </source>
</evidence>
<evidence type="ECO:0000313" key="4">
    <source>
        <dbReference type="Proteomes" id="UP000199022"/>
    </source>
</evidence>
<keyword evidence="1" id="KW-0812">Transmembrane</keyword>
<evidence type="ECO:0000313" key="3">
    <source>
        <dbReference type="EMBL" id="SFD04136.1"/>
    </source>
</evidence>
<keyword evidence="4" id="KW-1185">Reference proteome</keyword>
<dbReference type="InterPro" id="IPR005182">
    <property type="entry name" value="YdbS-like_PH"/>
</dbReference>
<feature type="transmembrane region" description="Helical" evidence="1">
    <location>
        <begin position="21"/>
        <end position="42"/>
    </location>
</feature>
<dbReference type="PANTHER" id="PTHR34473:SF3">
    <property type="entry name" value="TRANSMEMBRANE PROTEIN-RELATED"/>
    <property type="match status" value="1"/>
</dbReference>
<dbReference type="Pfam" id="PF03703">
    <property type="entry name" value="bPH_2"/>
    <property type="match status" value="1"/>
</dbReference>
<protein>
    <recommendedName>
        <fullName evidence="2">YdbS-like PH domain-containing protein</fullName>
    </recommendedName>
</protein>
<dbReference type="Proteomes" id="UP000199022">
    <property type="component" value="Unassembled WGS sequence"/>
</dbReference>
<proteinExistence type="predicted"/>
<gene>
    <name evidence="3" type="ORF">SAMN05661030_2388</name>
</gene>
<evidence type="ECO:0000259" key="2">
    <source>
        <dbReference type="Pfam" id="PF03703"/>
    </source>
</evidence>
<organism evidence="3 4">
    <name type="scientific">Klenkia taihuensis</name>
    <dbReference type="NCBI Taxonomy" id="1225127"/>
    <lineage>
        <taxon>Bacteria</taxon>
        <taxon>Bacillati</taxon>
        <taxon>Actinomycetota</taxon>
        <taxon>Actinomycetes</taxon>
        <taxon>Geodermatophilales</taxon>
        <taxon>Geodermatophilaceae</taxon>
        <taxon>Klenkia</taxon>
    </lineage>
</organism>
<name>A0A1I1P392_9ACTN</name>